<organism evidence="3 4">
    <name type="scientific">Conexibacter woesei (strain DSM 14684 / CCUG 47730 / CIP 108061 / JCM 11494 / NBRC 100937 / ID131577)</name>
    <dbReference type="NCBI Taxonomy" id="469383"/>
    <lineage>
        <taxon>Bacteria</taxon>
        <taxon>Bacillati</taxon>
        <taxon>Actinomycetota</taxon>
        <taxon>Thermoleophilia</taxon>
        <taxon>Solirubrobacterales</taxon>
        <taxon>Conexibacteraceae</taxon>
        <taxon>Conexibacter</taxon>
    </lineage>
</organism>
<dbReference type="STRING" id="469383.Cwoe_1893"/>
<dbReference type="RefSeq" id="WP_012933370.1">
    <property type="nucleotide sequence ID" value="NC_013739.1"/>
</dbReference>
<reference evidence="4" key="2">
    <citation type="submission" date="2010-01" db="EMBL/GenBank/DDBJ databases">
        <title>The complete genome of Conexibacter woesei DSM 14684.</title>
        <authorList>
            <consortium name="US DOE Joint Genome Institute (JGI-PGF)"/>
            <person name="Lucas S."/>
            <person name="Copeland A."/>
            <person name="Lapidus A."/>
            <person name="Glavina del Rio T."/>
            <person name="Dalin E."/>
            <person name="Tice H."/>
            <person name="Bruce D."/>
            <person name="Goodwin L."/>
            <person name="Pitluck S."/>
            <person name="Kyrpides N."/>
            <person name="Mavromatis K."/>
            <person name="Ivanova N."/>
            <person name="Mikhailova N."/>
            <person name="Chertkov O."/>
            <person name="Brettin T."/>
            <person name="Detter J.C."/>
            <person name="Han C."/>
            <person name="Larimer F."/>
            <person name="Land M."/>
            <person name="Hauser L."/>
            <person name="Markowitz V."/>
            <person name="Cheng J.-F."/>
            <person name="Hugenholtz P."/>
            <person name="Woyke T."/>
            <person name="Wu D."/>
            <person name="Pukall R."/>
            <person name="Steenblock K."/>
            <person name="Schneider S."/>
            <person name="Klenk H.-P."/>
            <person name="Eisen J.A."/>
        </authorList>
    </citation>
    <scope>NUCLEOTIDE SEQUENCE [LARGE SCALE GENOMIC DNA]</scope>
    <source>
        <strain evidence="4">DSM 14684 / CIP 108061 / JCM 11494 / NBRC 100937 / ID131577</strain>
    </source>
</reference>
<dbReference type="EMBL" id="CP001854">
    <property type="protein sequence ID" value="ADB50319.1"/>
    <property type="molecule type" value="Genomic_DNA"/>
</dbReference>
<evidence type="ECO:0000313" key="3">
    <source>
        <dbReference type="EMBL" id="ADB50319.1"/>
    </source>
</evidence>
<keyword evidence="2" id="KW-0732">Signal</keyword>
<proteinExistence type="predicted"/>
<dbReference type="HOGENOM" id="CLU_1173833_0_0_11"/>
<feature type="compositionally biased region" description="Basic and acidic residues" evidence="1">
    <location>
        <begin position="220"/>
        <end position="236"/>
    </location>
</feature>
<dbReference type="OrthoDB" id="5242052at2"/>
<sequence precursor="true">MKRILIGLAASACALGVAAPTASARLYELGESTVPVTTSCPDDCFVVTRTTALQVNTNGTTYPTTAKADGRVVALTLQLGSLTDRQISFFNRTYGGTPRVQLTVLSQSSRQRPRRLYTATAQSEVFRITPFLGTTVQFPFETSLPIEKGDVVALTVPTWAPILAVNLDKTNGWRASRASGCRDLVTQTAQQTIGSESAYKCLYQTAKLTYTATMISTPKPPRETRDPSRRDTTTRR</sequence>
<evidence type="ECO:0000256" key="2">
    <source>
        <dbReference type="SAM" id="SignalP"/>
    </source>
</evidence>
<dbReference type="AlphaFoldDB" id="D3F339"/>
<dbReference type="Proteomes" id="UP000008229">
    <property type="component" value="Chromosome"/>
</dbReference>
<feature type="chain" id="PRO_5003043969" evidence="2">
    <location>
        <begin position="25"/>
        <end position="236"/>
    </location>
</feature>
<evidence type="ECO:0000313" key="4">
    <source>
        <dbReference type="Proteomes" id="UP000008229"/>
    </source>
</evidence>
<feature type="signal peptide" evidence="2">
    <location>
        <begin position="1"/>
        <end position="24"/>
    </location>
</feature>
<keyword evidence="4" id="KW-1185">Reference proteome</keyword>
<dbReference type="KEGG" id="cwo:Cwoe_1893"/>
<evidence type="ECO:0000256" key="1">
    <source>
        <dbReference type="SAM" id="MobiDB-lite"/>
    </source>
</evidence>
<reference evidence="3 4" key="1">
    <citation type="journal article" date="2010" name="Stand. Genomic Sci.">
        <title>Complete genome sequence of Conexibacter woesei type strain (ID131577).</title>
        <authorList>
            <person name="Pukall R."/>
            <person name="Lapidus A."/>
            <person name="Glavina Del Rio T."/>
            <person name="Copeland A."/>
            <person name="Tice H."/>
            <person name="Cheng J.-F."/>
            <person name="Lucas S."/>
            <person name="Chen F."/>
            <person name="Nolan M."/>
            <person name="Bruce D."/>
            <person name="Goodwin L."/>
            <person name="Pitluck S."/>
            <person name="Mavromatis K."/>
            <person name="Ivanova N."/>
            <person name="Ovchinnikova G."/>
            <person name="Pati A."/>
            <person name="Chen A."/>
            <person name="Palaniappan K."/>
            <person name="Land M."/>
            <person name="Hauser L."/>
            <person name="Chang Y.-J."/>
            <person name="Jeffries C.D."/>
            <person name="Chain P."/>
            <person name="Meincke L."/>
            <person name="Sims D."/>
            <person name="Brettin T."/>
            <person name="Detter J.C."/>
            <person name="Rohde M."/>
            <person name="Goeker M."/>
            <person name="Bristow J."/>
            <person name="Eisen J.A."/>
            <person name="Markowitz V."/>
            <person name="Kyrpides N.C."/>
            <person name="Klenk H.-P."/>
            <person name="Hugenholtz P."/>
        </authorList>
    </citation>
    <scope>NUCLEOTIDE SEQUENCE [LARGE SCALE GENOMIC DNA]</scope>
    <source>
        <strain evidence="4">DSM 14684 / CIP 108061 / JCM 11494 / NBRC 100937 / ID131577</strain>
    </source>
</reference>
<gene>
    <name evidence="3" type="ordered locus">Cwoe_1893</name>
</gene>
<feature type="region of interest" description="Disordered" evidence="1">
    <location>
        <begin position="214"/>
        <end position="236"/>
    </location>
</feature>
<accession>D3F339</accession>
<protein>
    <submittedName>
        <fullName evidence="3">Uncharacterized protein</fullName>
    </submittedName>
</protein>
<name>D3F339_CONWI</name>